<evidence type="ECO:0000313" key="2">
    <source>
        <dbReference type="Proteomes" id="UP000011770"/>
    </source>
</evidence>
<comment type="caution">
    <text evidence="1">The sequence shown here is derived from an EMBL/GenBank/DDBJ whole genome shotgun (WGS) entry which is preliminary data.</text>
</comment>
<sequence>MDSGRHVSMFESMKKIFLVSALILFLFVACKKRKSWF</sequence>
<proteinExistence type="predicted"/>
<dbReference type="AlphaFoldDB" id="M3EJH7"/>
<name>M3EJH7_9LEPT</name>
<keyword evidence="1" id="KW-0449">Lipoprotein</keyword>
<dbReference type="PROSITE" id="PS51257">
    <property type="entry name" value="PROKAR_LIPOPROTEIN"/>
    <property type="match status" value="1"/>
</dbReference>
<dbReference type="EMBL" id="AHOR02000037">
    <property type="protein sequence ID" value="EMF81208.1"/>
    <property type="molecule type" value="Genomic_DNA"/>
</dbReference>
<protein>
    <submittedName>
        <fullName evidence="1">Putative lipoprotein</fullName>
    </submittedName>
</protein>
<gene>
    <name evidence="1" type="ORF">LEP1GSC188_2684</name>
</gene>
<dbReference type="Proteomes" id="UP000011770">
    <property type="component" value="Unassembled WGS sequence"/>
</dbReference>
<evidence type="ECO:0000313" key="1">
    <source>
        <dbReference type="EMBL" id="EMF81208.1"/>
    </source>
</evidence>
<reference evidence="1 2" key="1">
    <citation type="submission" date="2013-01" db="EMBL/GenBank/DDBJ databases">
        <authorList>
            <person name="Harkins D.M."/>
            <person name="Durkin A.S."/>
            <person name="Brinkac L.M."/>
            <person name="Haft D.H."/>
            <person name="Selengut J.D."/>
            <person name="Sanka R."/>
            <person name="DePew J."/>
            <person name="Purushe J."/>
            <person name="Tulsiani S.M."/>
            <person name="Graham G.C."/>
            <person name="Burns M.-A."/>
            <person name="Dohnt M.F."/>
            <person name="Smythe L.D."/>
            <person name="McKay D.B."/>
            <person name="Craig S.B."/>
            <person name="Vinetz J.M."/>
            <person name="Sutton G.G."/>
            <person name="Nierman W.C."/>
            <person name="Fouts D.E."/>
        </authorList>
    </citation>
    <scope>NUCLEOTIDE SEQUENCE [LARGE SCALE GENOMIC DNA]</scope>
    <source>
        <strain evidence="1 2">LT2116</strain>
    </source>
</reference>
<organism evidence="1 2">
    <name type="scientific">Leptospira weilii serovar Topaz str. LT2116</name>
    <dbReference type="NCBI Taxonomy" id="1088540"/>
    <lineage>
        <taxon>Bacteria</taxon>
        <taxon>Pseudomonadati</taxon>
        <taxon>Spirochaetota</taxon>
        <taxon>Spirochaetia</taxon>
        <taxon>Leptospirales</taxon>
        <taxon>Leptospiraceae</taxon>
        <taxon>Leptospira</taxon>
    </lineage>
</organism>
<accession>M3EJH7</accession>